<evidence type="ECO:0000313" key="4">
    <source>
        <dbReference type="EMBL" id="HIZ09725.1"/>
    </source>
</evidence>
<comment type="caution">
    <text evidence="4">The sequence shown here is derived from an EMBL/GenBank/DDBJ whole genome shotgun (WGS) entry which is preliminary data.</text>
</comment>
<evidence type="ECO:0000256" key="2">
    <source>
        <dbReference type="SAM" id="Phobius"/>
    </source>
</evidence>
<dbReference type="Gene3D" id="2.60.40.4270">
    <property type="entry name" value="Listeria-Bacteroides repeat domain"/>
    <property type="match status" value="1"/>
</dbReference>
<evidence type="ECO:0000256" key="1">
    <source>
        <dbReference type="ARBA" id="ARBA00004196"/>
    </source>
</evidence>
<protein>
    <submittedName>
        <fullName evidence="4">InlB B-repeat-containing protein</fullName>
    </submittedName>
</protein>
<sequence>MRALKKINYVLAAFAALLLCFGIVAAAMPRASAAAAAPEIKPLVWYEFEDPENMGKDTMGNFDLTPVIGQYVDPETEEQVTCLTQQSDTDGEKYARFVSNRGEDGQLSSKIGANLYAPRLGASAYDFSDLISGSFSVEITFRRDNMNMIGDHYVLACGKYNNAFQITPWKNGIEIQINHFDDAEGADDTEKQSWMEKNTIVVPWDTNEWTTLLVSADAETNTFNIYINGELKATKTVKHVEMTKKSEDYAFSIGSQCNINGGSQEGYSTVDIKDCKVFDCALSAANAEQLYKGETATYAGDYIDSVAALDTEALDLFVTDVNTVDNIMNNVLPKTMNVTLNTGVTIPANVWWIDRGEGQLYGYIQSDYANVKQLSVSAEYGYTVRFDYDESAVAVTGIKLDGQAYTPGTEIEAGRHTVSFTLTVLEGCELNDVYYYEISQFPLEDGGSDYSVTINNGGCIIIDAGETEYTVTYYDGEEKLFTSTYTVSGSEEAKTYEKEGYTFDGWYLDAGLTQKFTGFDRDNPTDLTLYAKTTQNATGGDVDGGRGGCSGTVTAVSLAVGLPVLAGACVCLVLARKKRS</sequence>
<accession>A0A9D2D779</accession>
<reference evidence="4" key="1">
    <citation type="journal article" date="2021" name="PeerJ">
        <title>Extensive microbial diversity within the chicken gut microbiome revealed by metagenomics and culture.</title>
        <authorList>
            <person name="Gilroy R."/>
            <person name="Ravi A."/>
            <person name="Getino M."/>
            <person name="Pursley I."/>
            <person name="Horton D.L."/>
            <person name="Alikhan N.F."/>
            <person name="Baker D."/>
            <person name="Gharbi K."/>
            <person name="Hall N."/>
            <person name="Watson M."/>
            <person name="Adriaenssens E.M."/>
            <person name="Foster-Nyarko E."/>
            <person name="Jarju S."/>
            <person name="Secka A."/>
            <person name="Antonio M."/>
            <person name="Oren A."/>
            <person name="Chaudhuri R.R."/>
            <person name="La Ragione R."/>
            <person name="Hildebrand F."/>
            <person name="Pallen M.J."/>
        </authorList>
    </citation>
    <scope>NUCLEOTIDE SEQUENCE</scope>
    <source>
        <strain evidence="4">CHK192-19661</strain>
    </source>
</reference>
<keyword evidence="2" id="KW-1133">Transmembrane helix</keyword>
<dbReference type="EMBL" id="DXCF01000022">
    <property type="protein sequence ID" value="HIZ09725.1"/>
    <property type="molecule type" value="Genomic_DNA"/>
</dbReference>
<evidence type="ECO:0000256" key="3">
    <source>
        <dbReference type="SAM" id="SignalP"/>
    </source>
</evidence>
<dbReference type="GO" id="GO:0030313">
    <property type="term" value="C:cell envelope"/>
    <property type="evidence" value="ECO:0007669"/>
    <property type="project" value="UniProtKB-SubCell"/>
</dbReference>
<dbReference type="AlphaFoldDB" id="A0A9D2D779"/>
<evidence type="ECO:0000313" key="5">
    <source>
        <dbReference type="Proteomes" id="UP000824025"/>
    </source>
</evidence>
<dbReference type="InterPro" id="IPR013378">
    <property type="entry name" value="InlB-like_B-rpt"/>
</dbReference>
<proteinExistence type="predicted"/>
<keyword evidence="2" id="KW-0472">Membrane</keyword>
<dbReference type="InterPro" id="IPR013320">
    <property type="entry name" value="ConA-like_dom_sf"/>
</dbReference>
<reference evidence="4" key="2">
    <citation type="submission" date="2021-04" db="EMBL/GenBank/DDBJ databases">
        <authorList>
            <person name="Gilroy R."/>
        </authorList>
    </citation>
    <scope>NUCLEOTIDE SEQUENCE</scope>
    <source>
        <strain evidence="4">CHK192-19661</strain>
    </source>
</reference>
<feature type="chain" id="PRO_5039366880" evidence="3">
    <location>
        <begin position="27"/>
        <end position="580"/>
    </location>
</feature>
<dbReference type="InterPro" id="IPR042229">
    <property type="entry name" value="Listeria/Bacterioides_rpt_sf"/>
</dbReference>
<dbReference type="Gene3D" id="2.60.120.200">
    <property type="match status" value="1"/>
</dbReference>
<gene>
    <name evidence="4" type="ORF">H9726_04465</name>
</gene>
<feature type="transmembrane region" description="Helical" evidence="2">
    <location>
        <begin position="555"/>
        <end position="575"/>
    </location>
</feature>
<organism evidence="4 5">
    <name type="scientific">Candidatus Borkfalkia avicola</name>
    <dbReference type="NCBI Taxonomy" id="2838503"/>
    <lineage>
        <taxon>Bacteria</taxon>
        <taxon>Bacillati</taxon>
        <taxon>Bacillota</taxon>
        <taxon>Clostridia</taxon>
        <taxon>Christensenellales</taxon>
        <taxon>Christensenellaceae</taxon>
        <taxon>Candidatus Borkfalkia</taxon>
    </lineage>
</organism>
<dbReference type="Proteomes" id="UP000824025">
    <property type="component" value="Unassembled WGS sequence"/>
</dbReference>
<keyword evidence="2" id="KW-0812">Transmembrane</keyword>
<feature type="signal peptide" evidence="3">
    <location>
        <begin position="1"/>
        <end position="26"/>
    </location>
</feature>
<dbReference type="NCBIfam" id="TIGR02543">
    <property type="entry name" value="List_Bact_rpt"/>
    <property type="match status" value="1"/>
</dbReference>
<name>A0A9D2D779_9FIRM</name>
<dbReference type="Pfam" id="PF09479">
    <property type="entry name" value="Flg_new"/>
    <property type="match status" value="1"/>
</dbReference>
<dbReference type="SUPFAM" id="SSF49899">
    <property type="entry name" value="Concanavalin A-like lectins/glucanases"/>
    <property type="match status" value="1"/>
</dbReference>
<comment type="subcellular location">
    <subcellularLocation>
        <location evidence="1">Cell envelope</location>
    </subcellularLocation>
</comment>
<keyword evidence="3" id="KW-0732">Signal</keyword>
<dbReference type="Pfam" id="PF13385">
    <property type="entry name" value="Laminin_G_3"/>
    <property type="match status" value="1"/>
</dbReference>